<dbReference type="Pfam" id="PF01523">
    <property type="entry name" value="PmbA_TldD_1st"/>
    <property type="match status" value="1"/>
</dbReference>
<feature type="domain" description="Metalloprotease TldD/E N-terminal" evidence="5">
    <location>
        <begin position="58"/>
        <end position="122"/>
    </location>
</feature>
<keyword evidence="4" id="KW-0482">Metalloprotease</keyword>
<comment type="similarity">
    <text evidence="1">Belongs to the peptidase U62 family.</text>
</comment>
<gene>
    <name evidence="8" type="primary">tldD</name>
    <name evidence="8" type="ORF">GCM10011521_22920</name>
</gene>
<dbReference type="InterPro" id="IPR002510">
    <property type="entry name" value="Metalloprtase-TldD/E_N"/>
</dbReference>
<dbReference type="InterPro" id="IPR051463">
    <property type="entry name" value="Peptidase_U62_metallo"/>
</dbReference>
<evidence type="ECO:0000256" key="1">
    <source>
        <dbReference type="ARBA" id="ARBA00005836"/>
    </source>
</evidence>
<evidence type="ECO:0000256" key="4">
    <source>
        <dbReference type="ARBA" id="ARBA00023049"/>
    </source>
</evidence>
<keyword evidence="3" id="KW-0378">Hydrolase</keyword>
<dbReference type="RefSeq" id="WP_188664302.1">
    <property type="nucleotide sequence ID" value="NZ_BMKC01000003.1"/>
</dbReference>
<keyword evidence="9" id="KW-1185">Reference proteome</keyword>
<evidence type="ECO:0000256" key="2">
    <source>
        <dbReference type="ARBA" id="ARBA00022670"/>
    </source>
</evidence>
<evidence type="ECO:0000313" key="9">
    <source>
        <dbReference type="Proteomes" id="UP000623419"/>
    </source>
</evidence>
<dbReference type="InterPro" id="IPR045570">
    <property type="entry name" value="Metalloprtase-TldD/E_cen_dom"/>
</dbReference>
<evidence type="ECO:0000259" key="7">
    <source>
        <dbReference type="Pfam" id="PF19290"/>
    </source>
</evidence>
<feature type="domain" description="Metalloprotease TldD/E C-terminal" evidence="6">
    <location>
        <begin position="287"/>
        <end position="534"/>
    </location>
</feature>
<feature type="domain" description="Metalloprotease TldD/E central" evidence="7">
    <location>
        <begin position="156"/>
        <end position="236"/>
    </location>
</feature>
<organism evidence="8 9">
    <name type="scientific">Arenimonas soli</name>
    <dbReference type="NCBI Taxonomy" id="2269504"/>
    <lineage>
        <taxon>Bacteria</taxon>
        <taxon>Pseudomonadati</taxon>
        <taxon>Pseudomonadota</taxon>
        <taxon>Gammaproteobacteria</taxon>
        <taxon>Lysobacterales</taxon>
        <taxon>Lysobacteraceae</taxon>
        <taxon>Arenimonas</taxon>
    </lineage>
</organism>
<evidence type="ECO:0000259" key="5">
    <source>
        <dbReference type="Pfam" id="PF01523"/>
    </source>
</evidence>
<name>A0ABQ1HN38_9GAMM</name>
<dbReference type="SUPFAM" id="SSF111283">
    <property type="entry name" value="Putative modulator of DNA gyrase, PmbA/TldD"/>
    <property type="match status" value="1"/>
</dbReference>
<dbReference type="InterPro" id="IPR035068">
    <property type="entry name" value="TldD/PmbA_N"/>
</dbReference>
<comment type="caution">
    <text evidence="8">The sequence shown here is derived from an EMBL/GenBank/DDBJ whole genome shotgun (WGS) entry which is preliminary data.</text>
</comment>
<dbReference type="PANTHER" id="PTHR30624">
    <property type="entry name" value="UNCHARACTERIZED PROTEIN TLDD AND PMBA"/>
    <property type="match status" value="1"/>
</dbReference>
<keyword evidence="2" id="KW-0645">Protease</keyword>
<dbReference type="InterPro" id="IPR036059">
    <property type="entry name" value="TldD/PmbA_sf"/>
</dbReference>
<evidence type="ECO:0000259" key="6">
    <source>
        <dbReference type="Pfam" id="PF19289"/>
    </source>
</evidence>
<dbReference type="Gene3D" id="3.30.2290.10">
    <property type="entry name" value="PmbA/TldD superfamily"/>
    <property type="match status" value="1"/>
</dbReference>
<dbReference type="PANTHER" id="PTHR30624:SF10">
    <property type="entry name" value="CONSERVED PROTEIN"/>
    <property type="match status" value="1"/>
</dbReference>
<accession>A0ABQ1HN38</accession>
<dbReference type="Pfam" id="PF19289">
    <property type="entry name" value="PmbA_TldD_3rd"/>
    <property type="match status" value="1"/>
</dbReference>
<protein>
    <submittedName>
        <fullName evidence="8">TldD protein</fullName>
    </submittedName>
</protein>
<dbReference type="EMBL" id="BMKC01000003">
    <property type="protein sequence ID" value="GGA83937.1"/>
    <property type="molecule type" value="Genomic_DNA"/>
</dbReference>
<evidence type="ECO:0000313" key="8">
    <source>
        <dbReference type="EMBL" id="GGA83937.1"/>
    </source>
</evidence>
<reference evidence="9" key="1">
    <citation type="journal article" date="2019" name="Int. J. Syst. Evol. Microbiol.">
        <title>The Global Catalogue of Microorganisms (GCM) 10K type strain sequencing project: providing services to taxonomists for standard genome sequencing and annotation.</title>
        <authorList>
            <consortium name="The Broad Institute Genomics Platform"/>
            <consortium name="The Broad Institute Genome Sequencing Center for Infectious Disease"/>
            <person name="Wu L."/>
            <person name="Ma J."/>
        </authorList>
    </citation>
    <scope>NUCLEOTIDE SEQUENCE [LARGE SCALE GENOMIC DNA]</scope>
    <source>
        <strain evidence="9">CGMCC 1.15905</strain>
    </source>
</reference>
<sequence length="542" mass="58810">MDRRNFLTMSGVGLAGLMMPFGRVIAAEDLVTSLDIGIKKAMADAALQAARDAGASYCDVRIGRYLQQFVVTREDKVQNVVNTESTGVGIRVIANGAWGFAATSDLSTSGVANAARQAAAIAKANSGLQTTPVQLAPVKGFGEVSWRTPIVKNAMEVPVKEKVDLLLGVNAAAMAAGANFVNSTLFLVNEQKYFASTDGSYIDQDVHRIWAPFTVTAVDKESGKFRTRDGLSAPMGLGYEYLEGKPGDRFVSPNGIVNYGKSYDMIEDAVAAAQQAREKLKAPSVKPGKYDLVLDPTNLFLTIHENVGHPLELDRVLGYEANYAGTSFATLDKRENKFQYGSDIVNLFADKVQEGSLGAVGYDDEGVKTKKWDLVKDGVLVNYQAIRDQAHIIGEEESHGCCYADSWASVQFQRMANVSLAPGKKKLSVEDMIKDVEKGIYIIGDGSFSIDQQRYNAQFGGQLFYEIENGKITRMLEDVAYQIRTPEFWNACTAICDESDYRIGGSFFDGKGQPGQVSAVSHGSSTARFDGMNVINTARNLG</sequence>
<dbReference type="InterPro" id="IPR045569">
    <property type="entry name" value="Metalloprtase-TldD/E_C"/>
</dbReference>
<proteinExistence type="inferred from homology"/>
<evidence type="ECO:0000256" key="3">
    <source>
        <dbReference type="ARBA" id="ARBA00022801"/>
    </source>
</evidence>
<dbReference type="Proteomes" id="UP000623419">
    <property type="component" value="Unassembled WGS sequence"/>
</dbReference>
<dbReference type="Pfam" id="PF19290">
    <property type="entry name" value="PmbA_TldD_2nd"/>
    <property type="match status" value="1"/>
</dbReference>